<dbReference type="InterPro" id="IPR023765">
    <property type="entry name" value="SBP_5_CS"/>
</dbReference>
<evidence type="ECO:0000256" key="2">
    <source>
        <dbReference type="ARBA" id="ARBA00005695"/>
    </source>
</evidence>
<dbReference type="Gene3D" id="3.10.105.10">
    <property type="entry name" value="Dipeptide-binding Protein, Domain 3"/>
    <property type="match status" value="1"/>
</dbReference>
<dbReference type="CDD" id="cd08504">
    <property type="entry name" value="PBP2_OppA"/>
    <property type="match status" value="1"/>
</dbReference>
<dbReference type="GO" id="GO:0015833">
    <property type="term" value="P:peptide transport"/>
    <property type="evidence" value="ECO:0007669"/>
    <property type="project" value="UniProtKB-KW"/>
</dbReference>
<comment type="similarity">
    <text evidence="2">Belongs to the bacterial solute-binding protein 5 family.</text>
</comment>
<feature type="chain" id="PRO_5038749911" description="Solute-binding protein family 5 domain-containing protein" evidence="6">
    <location>
        <begin position="21"/>
        <end position="543"/>
    </location>
</feature>
<gene>
    <name evidence="8" type="ORF">IV88_GL001281</name>
</gene>
<dbReference type="GO" id="GO:0043190">
    <property type="term" value="C:ATP-binding cassette (ABC) transporter complex"/>
    <property type="evidence" value="ECO:0007669"/>
    <property type="project" value="InterPro"/>
</dbReference>
<keyword evidence="5" id="KW-0571">Peptide transport</keyword>
<dbReference type="PANTHER" id="PTHR30290:SF10">
    <property type="entry name" value="PERIPLASMIC OLIGOPEPTIDE-BINDING PROTEIN-RELATED"/>
    <property type="match status" value="1"/>
</dbReference>
<dbReference type="PIRSF" id="PIRSF002741">
    <property type="entry name" value="MppA"/>
    <property type="match status" value="1"/>
</dbReference>
<dbReference type="FunFam" id="3.90.76.10:FF:000001">
    <property type="entry name" value="Oligopeptide ABC transporter substrate-binding protein"/>
    <property type="match status" value="1"/>
</dbReference>
<dbReference type="EMBL" id="JQCQ01000040">
    <property type="protein sequence ID" value="KRO22185.1"/>
    <property type="molecule type" value="Genomic_DNA"/>
</dbReference>
<dbReference type="InterPro" id="IPR039424">
    <property type="entry name" value="SBP_5"/>
</dbReference>
<protein>
    <recommendedName>
        <fullName evidence="7">Solute-binding protein family 5 domain-containing protein</fullName>
    </recommendedName>
</protein>
<accession>A0A0R2N8N5</accession>
<keyword evidence="3" id="KW-0813">Transport</keyword>
<organism evidence="8 9">
    <name type="scientific">Pediococcus argentinicus</name>
    <dbReference type="NCBI Taxonomy" id="480391"/>
    <lineage>
        <taxon>Bacteria</taxon>
        <taxon>Bacillati</taxon>
        <taxon>Bacillota</taxon>
        <taxon>Bacilli</taxon>
        <taxon>Lactobacillales</taxon>
        <taxon>Lactobacillaceae</taxon>
        <taxon>Pediococcus</taxon>
    </lineage>
</organism>
<evidence type="ECO:0000313" key="8">
    <source>
        <dbReference type="EMBL" id="KRO22185.1"/>
    </source>
</evidence>
<feature type="domain" description="Solute-binding protein family 5" evidence="7">
    <location>
        <begin position="76"/>
        <end position="461"/>
    </location>
</feature>
<sequence>MKLKSLVAGAAIASSVLLLAACGNKSAKNLADKQEINWSEKAELPTMDLSLGTDEISFTTLNNTNEGLVRLGKDNKVEPGVAKKTEVSKDGKTYTFQLRKDAKWSNGDDVTAQDFVYSWQRTNDPKTGAQYSYLFSGVKNADKIQAKKAPVSSLGIKADGKYKLTVQLEKPIPYFKLLLGFPSFFPQDKKVVDKFGSKYGTAAKYQVYNGPFELKGWTGTNLKWSLEKNKNYWDKKAVKLDKINDQVVKDPQTGLNQFQSKQLDETLLVGNQVKNLKTNKSFVLRKQARNAYLEYNQKKVKELKNLKIRQAISYAINRKQLTKNVLADGSSEPRGFVTAGLAKNPKTGVDFAQDSYTKEGVSYDLDKAKELWKEGLKETGKKNIELNLLVDDADNNKRTSEFLQGALEKLPGLKINIETVPYKTRLARSVKGQFDLVVTLWGADFSDPISDVGLLTSGNSFNNGHWSNKEYDKLIDKANNADANSLENRWNDMAEAQKISMKDQAVAPLYDGTVPQLMNKNIKGLVYNTAGIPYNFKEAYVAK</sequence>
<dbReference type="FunFam" id="3.10.105.10:FF:000001">
    <property type="entry name" value="Oligopeptide ABC transporter, oligopeptide-binding protein"/>
    <property type="match status" value="1"/>
</dbReference>
<evidence type="ECO:0000313" key="9">
    <source>
        <dbReference type="Proteomes" id="UP000051249"/>
    </source>
</evidence>
<reference evidence="8 9" key="1">
    <citation type="journal article" date="2015" name="Genome Announc.">
        <title>Expanding the biotechnology potential of lactobacilli through comparative genomics of 213 strains and associated genera.</title>
        <authorList>
            <person name="Sun Z."/>
            <person name="Harris H.M."/>
            <person name="McCann A."/>
            <person name="Guo C."/>
            <person name="Argimon S."/>
            <person name="Zhang W."/>
            <person name="Yang X."/>
            <person name="Jeffery I.B."/>
            <person name="Cooney J.C."/>
            <person name="Kagawa T.F."/>
            <person name="Liu W."/>
            <person name="Song Y."/>
            <person name="Salvetti E."/>
            <person name="Wrobel A."/>
            <person name="Rasinkangas P."/>
            <person name="Parkhill J."/>
            <person name="Rea M.C."/>
            <person name="O'Sullivan O."/>
            <person name="Ritari J."/>
            <person name="Douillard F.P."/>
            <person name="Paul Ross R."/>
            <person name="Yang R."/>
            <person name="Briner A.E."/>
            <person name="Felis G.E."/>
            <person name="de Vos W.M."/>
            <person name="Barrangou R."/>
            <person name="Klaenhammer T.R."/>
            <person name="Caufield P.W."/>
            <person name="Cui Y."/>
            <person name="Zhang H."/>
            <person name="O'Toole P.W."/>
        </authorList>
    </citation>
    <scope>NUCLEOTIDE SEQUENCE [LARGE SCALE GENOMIC DNA]</scope>
    <source>
        <strain evidence="8 9">DSM 23026</strain>
    </source>
</reference>
<dbReference type="PROSITE" id="PS01040">
    <property type="entry name" value="SBP_BACTERIAL_5"/>
    <property type="match status" value="1"/>
</dbReference>
<keyword evidence="9" id="KW-1185">Reference proteome</keyword>
<comment type="caution">
    <text evidence="8">The sequence shown here is derived from an EMBL/GenBank/DDBJ whole genome shotgun (WGS) entry which is preliminary data.</text>
</comment>
<dbReference type="Pfam" id="PF00496">
    <property type="entry name" value="SBP_bac_5"/>
    <property type="match status" value="1"/>
</dbReference>
<name>A0A0R2N8N5_9LACO</name>
<dbReference type="Gene3D" id="3.40.190.10">
    <property type="entry name" value="Periplasmic binding protein-like II"/>
    <property type="match status" value="1"/>
</dbReference>
<evidence type="ECO:0000256" key="6">
    <source>
        <dbReference type="SAM" id="SignalP"/>
    </source>
</evidence>
<evidence type="ECO:0000256" key="5">
    <source>
        <dbReference type="ARBA" id="ARBA00022856"/>
    </source>
</evidence>
<dbReference type="OrthoDB" id="403896at2"/>
<dbReference type="Proteomes" id="UP000051249">
    <property type="component" value="Unassembled WGS sequence"/>
</dbReference>
<dbReference type="PROSITE" id="PS51257">
    <property type="entry name" value="PROKAR_LIPOPROTEIN"/>
    <property type="match status" value="1"/>
</dbReference>
<evidence type="ECO:0000256" key="4">
    <source>
        <dbReference type="ARBA" id="ARBA00022729"/>
    </source>
</evidence>
<evidence type="ECO:0000256" key="3">
    <source>
        <dbReference type="ARBA" id="ARBA00022448"/>
    </source>
</evidence>
<dbReference type="PATRIC" id="fig|480391.4.peg.1300"/>
<dbReference type="PANTHER" id="PTHR30290">
    <property type="entry name" value="PERIPLASMIC BINDING COMPONENT OF ABC TRANSPORTER"/>
    <property type="match status" value="1"/>
</dbReference>
<dbReference type="InterPro" id="IPR000914">
    <property type="entry name" value="SBP_5_dom"/>
</dbReference>
<dbReference type="RefSeq" id="WP_057800385.1">
    <property type="nucleotide sequence ID" value="NZ_BJZZ01000041.1"/>
</dbReference>
<dbReference type="AlphaFoldDB" id="A0A0R2N8N5"/>
<evidence type="ECO:0000259" key="7">
    <source>
        <dbReference type="Pfam" id="PF00496"/>
    </source>
</evidence>
<dbReference type="SUPFAM" id="SSF53850">
    <property type="entry name" value="Periplasmic binding protein-like II"/>
    <property type="match status" value="1"/>
</dbReference>
<dbReference type="GO" id="GO:0030288">
    <property type="term" value="C:outer membrane-bounded periplasmic space"/>
    <property type="evidence" value="ECO:0007669"/>
    <property type="project" value="UniProtKB-ARBA"/>
</dbReference>
<comment type="subcellular location">
    <subcellularLocation>
        <location evidence="1">Cell membrane</location>
        <topology evidence="1">Lipid-anchor</topology>
    </subcellularLocation>
</comment>
<proteinExistence type="inferred from homology"/>
<keyword evidence="5" id="KW-0653">Protein transport</keyword>
<dbReference type="Gene3D" id="3.90.76.10">
    <property type="entry name" value="Dipeptide-binding Protein, Domain 1"/>
    <property type="match status" value="1"/>
</dbReference>
<keyword evidence="4 6" id="KW-0732">Signal</keyword>
<dbReference type="InterPro" id="IPR030678">
    <property type="entry name" value="Peptide/Ni-bd"/>
</dbReference>
<feature type="signal peptide" evidence="6">
    <location>
        <begin position="1"/>
        <end position="20"/>
    </location>
</feature>
<evidence type="ECO:0000256" key="1">
    <source>
        <dbReference type="ARBA" id="ARBA00004193"/>
    </source>
</evidence>
<dbReference type="GO" id="GO:1904680">
    <property type="term" value="F:peptide transmembrane transporter activity"/>
    <property type="evidence" value="ECO:0007669"/>
    <property type="project" value="TreeGrafter"/>
</dbReference>